<feature type="transmembrane region" description="Helical" evidence="14">
    <location>
        <begin position="530"/>
        <end position="551"/>
    </location>
</feature>
<proteinExistence type="inferred from homology"/>
<accession>A0AAV2HPT9</accession>
<evidence type="ECO:0000256" key="7">
    <source>
        <dbReference type="ARBA" id="ARBA00023040"/>
    </source>
</evidence>
<evidence type="ECO:0000256" key="10">
    <source>
        <dbReference type="ARBA" id="ARBA00023170"/>
    </source>
</evidence>
<feature type="disulfide bond" evidence="12">
    <location>
        <begin position="41"/>
        <end position="56"/>
    </location>
</feature>
<dbReference type="PRINTS" id="PR00237">
    <property type="entry name" value="GPCRRHODOPSN"/>
</dbReference>
<evidence type="ECO:0000256" key="14">
    <source>
        <dbReference type="SAM" id="Phobius"/>
    </source>
</evidence>
<evidence type="ECO:0000256" key="8">
    <source>
        <dbReference type="ARBA" id="ARBA00023136"/>
    </source>
</evidence>
<dbReference type="SMART" id="SM00192">
    <property type="entry name" value="LDLa"/>
    <property type="match status" value="2"/>
</dbReference>
<feature type="transmembrane region" description="Helical" evidence="14">
    <location>
        <begin position="490"/>
        <end position="509"/>
    </location>
</feature>
<dbReference type="Pfam" id="PF00001">
    <property type="entry name" value="7tm_1"/>
    <property type="match status" value="1"/>
</dbReference>
<dbReference type="PROSITE" id="PS50262">
    <property type="entry name" value="G_PROTEIN_RECEP_F1_2"/>
    <property type="match status" value="1"/>
</dbReference>
<keyword evidence="3" id="KW-0433">Leucine-rich repeat</keyword>
<feature type="transmembrane region" description="Helical" evidence="14">
    <location>
        <begin position="413"/>
        <end position="434"/>
    </location>
</feature>
<organism evidence="16 17">
    <name type="scientific">Lymnaea stagnalis</name>
    <name type="common">Great pond snail</name>
    <name type="synonym">Helix stagnalis</name>
    <dbReference type="NCBI Taxonomy" id="6523"/>
    <lineage>
        <taxon>Eukaryota</taxon>
        <taxon>Metazoa</taxon>
        <taxon>Spiralia</taxon>
        <taxon>Lophotrochozoa</taxon>
        <taxon>Mollusca</taxon>
        <taxon>Gastropoda</taxon>
        <taxon>Heterobranchia</taxon>
        <taxon>Euthyneura</taxon>
        <taxon>Panpulmonata</taxon>
        <taxon>Hygrophila</taxon>
        <taxon>Lymnaeoidea</taxon>
        <taxon>Lymnaeidae</taxon>
        <taxon>Lymnaea</taxon>
    </lineage>
</organism>
<evidence type="ECO:0000256" key="13">
    <source>
        <dbReference type="RuleBase" id="RU000688"/>
    </source>
</evidence>
<dbReference type="GO" id="GO:0008528">
    <property type="term" value="F:G protein-coupled peptide receptor activity"/>
    <property type="evidence" value="ECO:0007669"/>
    <property type="project" value="TreeGrafter"/>
</dbReference>
<dbReference type="PROSITE" id="PS50068">
    <property type="entry name" value="LDLRA_2"/>
    <property type="match status" value="1"/>
</dbReference>
<keyword evidence="17" id="KW-1185">Reference proteome</keyword>
<evidence type="ECO:0000313" key="16">
    <source>
        <dbReference type="EMBL" id="CAL1536102.1"/>
    </source>
</evidence>
<evidence type="ECO:0000256" key="9">
    <source>
        <dbReference type="ARBA" id="ARBA00023157"/>
    </source>
</evidence>
<feature type="non-terminal residue" evidence="16">
    <location>
        <position position="692"/>
    </location>
</feature>
<keyword evidence="5" id="KW-0677">Repeat</keyword>
<keyword evidence="4 13" id="KW-0812">Transmembrane</keyword>
<evidence type="ECO:0000256" key="12">
    <source>
        <dbReference type="PROSITE-ProRule" id="PRU00124"/>
    </source>
</evidence>
<evidence type="ECO:0000256" key="6">
    <source>
        <dbReference type="ARBA" id="ARBA00022989"/>
    </source>
</evidence>
<evidence type="ECO:0000256" key="2">
    <source>
        <dbReference type="ARBA" id="ARBA00022475"/>
    </source>
</evidence>
<comment type="similarity">
    <text evidence="13">Belongs to the G-protein coupled receptor 1 family.</text>
</comment>
<dbReference type="SUPFAM" id="SSF52058">
    <property type="entry name" value="L domain-like"/>
    <property type="match status" value="1"/>
</dbReference>
<dbReference type="Gene3D" id="3.80.10.10">
    <property type="entry name" value="Ribonuclease Inhibitor"/>
    <property type="match status" value="2"/>
</dbReference>
<dbReference type="Gene3D" id="4.10.400.10">
    <property type="entry name" value="Low-density Lipoprotein Receptor"/>
    <property type="match status" value="2"/>
</dbReference>
<dbReference type="InterPro" id="IPR017452">
    <property type="entry name" value="GPCR_Rhodpsn_7TM"/>
</dbReference>
<feature type="transmembrane region" description="Helical" evidence="14">
    <location>
        <begin position="635"/>
        <end position="660"/>
    </location>
</feature>
<comment type="caution">
    <text evidence="12">Lacks conserved residue(s) required for the propagation of feature annotation.</text>
</comment>
<dbReference type="Gene3D" id="1.20.1070.10">
    <property type="entry name" value="Rhodopsin 7-helix transmembrane proteins"/>
    <property type="match status" value="1"/>
</dbReference>
<evidence type="ECO:0000259" key="15">
    <source>
        <dbReference type="PROSITE" id="PS50262"/>
    </source>
</evidence>
<keyword evidence="7 13" id="KW-0297">G-protein coupled receptor</keyword>
<evidence type="ECO:0000256" key="3">
    <source>
        <dbReference type="ARBA" id="ARBA00022614"/>
    </source>
</evidence>
<comment type="caution">
    <text evidence="16">The sequence shown here is derived from an EMBL/GenBank/DDBJ whole genome shotgun (WGS) entry which is preliminary data.</text>
</comment>
<evidence type="ECO:0000256" key="5">
    <source>
        <dbReference type="ARBA" id="ARBA00022737"/>
    </source>
</evidence>
<dbReference type="GO" id="GO:0009755">
    <property type="term" value="P:hormone-mediated signaling pathway"/>
    <property type="evidence" value="ECO:0007669"/>
    <property type="project" value="TreeGrafter"/>
</dbReference>
<gene>
    <name evidence="16" type="ORF">GSLYS_00010015001</name>
</gene>
<feature type="disulfide bond" evidence="12">
    <location>
        <begin position="29"/>
        <end position="47"/>
    </location>
</feature>
<comment type="subcellular location">
    <subcellularLocation>
        <location evidence="1">Cell membrane</location>
        <topology evidence="1">Multi-pass membrane protein</topology>
    </subcellularLocation>
</comment>
<dbReference type="InterPro" id="IPR036055">
    <property type="entry name" value="LDL_receptor-like_sf"/>
</dbReference>
<sequence length="692" mass="77952">CDFRFDCQNKRDEKICNYRECKPEFEFTCRSGQCILKELVCDLYEDCRDGDDELWCFPCPHARCQDGRCLPKHCNWAPKCVYVKDRYGEPLGCRNMKHLENCEDFICPDGYVKCPESYCIPSHYVQNSVFDCANGEDESSALILECLGHFICSCDVTCAEGFLCVGGTVVPSLDRPEVLTDLVFIDVRTRFLDLSGIDLSKVFPVSIIGHFENIITAKLANCNITNVNEWSVMNEFRSIQSLDLSYNRIPDTTTSCIFRFMPSLKFLNLSMNARLLSLSNNSFRLLQKTRSPLEVLDLSFTGLTELRWAVFKTLTSLTYLSLRGTRITVIKPDMFPENFAMAELDMRGLSAAGITPGLFKNITITSKMYFDNFKLCCPQLHNENTSIKGCQFIKDPFSSCSDLMSSGILRTVLWVNGFLAVSGNGAVIWYRLVFDKRIFRMGYGHFVTQLGISDMLMGIYLITIAAVDCFYRDSYLWNEAAWRSSFLCKLSGFISTLSVEVSTFFIFLITLDRFLVIRFPFGQFRIKGHLVAVVCASVWVTGVTIGLMPGLPYFGDWSVYTTSGMCLGLPLISDENPGWRFVQGIFIYLNFILFLLIALGQVAIYRTMSAMSMIQSCLTNSSMRRSQDMTVAKRLSLVAVSNFLCWFPVGVTGIVVLAGQQIGTDAYAWLAAVVLPVNSAINPLVYTIPGLI</sequence>
<evidence type="ECO:0000256" key="11">
    <source>
        <dbReference type="ARBA" id="ARBA00023224"/>
    </source>
</evidence>
<feature type="domain" description="G-protein coupled receptors family 1 profile" evidence="15">
    <location>
        <begin position="423"/>
        <end position="686"/>
    </location>
</feature>
<feature type="transmembrane region" description="Helical" evidence="14">
    <location>
        <begin position="666"/>
        <end position="688"/>
    </location>
</feature>
<dbReference type="AlphaFoldDB" id="A0AAV2HPT9"/>
<evidence type="ECO:0000256" key="4">
    <source>
        <dbReference type="ARBA" id="ARBA00022692"/>
    </source>
</evidence>
<feature type="transmembrane region" description="Helical" evidence="14">
    <location>
        <begin position="446"/>
        <end position="467"/>
    </location>
</feature>
<dbReference type="CDD" id="cd00112">
    <property type="entry name" value="LDLa"/>
    <property type="match status" value="2"/>
</dbReference>
<dbReference type="PANTHER" id="PTHR24372:SF77">
    <property type="entry name" value="G-PROTEIN COUPLED RECEPTORS FAMILY 1 PROFILE DOMAIN-CONTAINING PROTEIN"/>
    <property type="match status" value="1"/>
</dbReference>
<dbReference type="SUPFAM" id="SSF57424">
    <property type="entry name" value="LDL receptor-like module"/>
    <property type="match status" value="2"/>
</dbReference>
<feature type="non-terminal residue" evidence="16">
    <location>
        <position position="1"/>
    </location>
</feature>
<feature type="transmembrane region" description="Helical" evidence="14">
    <location>
        <begin position="585"/>
        <end position="605"/>
    </location>
</feature>
<dbReference type="Pfam" id="PF13855">
    <property type="entry name" value="LRR_8"/>
    <property type="match status" value="1"/>
</dbReference>
<keyword evidence="8 14" id="KW-0472">Membrane</keyword>
<evidence type="ECO:0000256" key="1">
    <source>
        <dbReference type="ARBA" id="ARBA00004651"/>
    </source>
</evidence>
<dbReference type="InterPro" id="IPR032675">
    <property type="entry name" value="LRR_dom_sf"/>
</dbReference>
<dbReference type="GO" id="GO:0005886">
    <property type="term" value="C:plasma membrane"/>
    <property type="evidence" value="ECO:0007669"/>
    <property type="project" value="UniProtKB-SubCell"/>
</dbReference>
<evidence type="ECO:0000313" key="17">
    <source>
        <dbReference type="Proteomes" id="UP001497497"/>
    </source>
</evidence>
<dbReference type="InterPro" id="IPR001611">
    <property type="entry name" value="Leu-rich_rpt"/>
</dbReference>
<dbReference type="PROSITE" id="PS00237">
    <property type="entry name" value="G_PROTEIN_RECEP_F1_1"/>
    <property type="match status" value="1"/>
</dbReference>
<dbReference type="EMBL" id="CAXITT010000221">
    <property type="protein sequence ID" value="CAL1536102.1"/>
    <property type="molecule type" value="Genomic_DNA"/>
</dbReference>
<protein>
    <recommendedName>
        <fullName evidence="15">G-protein coupled receptors family 1 profile domain-containing protein</fullName>
    </recommendedName>
</protein>
<keyword evidence="9 12" id="KW-1015">Disulfide bond</keyword>
<name>A0AAV2HPT9_LYMST</name>
<keyword evidence="6 14" id="KW-1133">Transmembrane helix</keyword>
<reference evidence="16 17" key="1">
    <citation type="submission" date="2024-04" db="EMBL/GenBank/DDBJ databases">
        <authorList>
            <consortium name="Genoscope - CEA"/>
            <person name="William W."/>
        </authorList>
    </citation>
    <scope>NUCLEOTIDE SEQUENCE [LARGE SCALE GENOMIC DNA]</scope>
</reference>
<dbReference type="Pfam" id="PF00057">
    <property type="entry name" value="Ldl_recept_a"/>
    <property type="match status" value="1"/>
</dbReference>
<dbReference type="Proteomes" id="UP001497497">
    <property type="component" value="Unassembled WGS sequence"/>
</dbReference>
<keyword evidence="10 13" id="KW-0675">Receptor</keyword>
<dbReference type="SUPFAM" id="SSF81321">
    <property type="entry name" value="Family A G protein-coupled receptor-like"/>
    <property type="match status" value="1"/>
</dbReference>
<dbReference type="PANTHER" id="PTHR24372">
    <property type="entry name" value="GLYCOPROTEIN HORMONE RECEPTOR"/>
    <property type="match status" value="1"/>
</dbReference>
<keyword evidence="2" id="KW-1003">Cell membrane</keyword>
<dbReference type="InterPro" id="IPR000276">
    <property type="entry name" value="GPCR_Rhodpsn"/>
</dbReference>
<dbReference type="GO" id="GO:0007189">
    <property type="term" value="P:adenylate cyclase-activating G protein-coupled receptor signaling pathway"/>
    <property type="evidence" value="ECO:0007669"/>
    <property type="project" value="TreeGrafter"/>
</dbReference>
<dbReference type="InterPro" id="IPR002172">
    <property type="entry name" value="LDrepeatLR_classA_rpt"/>
</dbReference>
<keyword evidence="11 13" id="KW-0807">Transducer</keyword>